<evidence type="ECO:0000256" key="3">
    <source>
        <dbReference type="ARBA" id="ARBA00023125"/>
    </source>
</evidence>
<evidence type="ECO:0000256" key="1">
    <source>
        <dbReference type="ARBA" id="ARBA00004123"/>
    </source>
</evidence>
<dbReference type="Pfam" id="PF00010">
    <property type="entry name" value="HLH"/>
    <property type="match status" value="1"/>
</dbReference>
<feature type="compositionally biased region" description="Basic and acidic residues" evidence="6">
    <location>
        <begin position="146"/>
        <end position="158"/>
    </location>
</feature>
<dbReference type="Gene3D" id="4.10.280.10">
    <property type="entry name" value="Helix-loop-helix DNA-binding domain"/>
    <property type="match status" value="1"/>
</dbReference>
<evidence type="ECO:0000313" key="8">
    <source>
        <dbReference type="EMBL" id="KAJ9166258.1"/>
    </source>
</evidence>
<evidence type="ECO:0000256" key="2">
    <source>
        <dbReference type="ARBA" id="ARBA00023015"/>
    </source>
</evidence>
<evidence type="ECO:0000313" key="9">
    <source>
        <dbReference type="Proteomes" id="UP001174677"/>
    </source>
</evidence>
<name>A0ABQ9LG01_HEVBR</name>
<feature type="compositionally biased region" description="Pro residues" evidence="6">
    <location>
        <begin position="49"/>
        <end position="59"/>
    </location>
</feature>
<feature type="compositionally biased region" description="Polar residues" evidence="6">
    <location>
        <begin position="321"/>
        <end position="333"/>
    </location>
</feature>
<dbReference type="SUPFAM" id="SSF47459">
    <property type="entry name" value="HLH, helix-loop-helix DNA-binding domain"/>
    <property type="match status" value="1"/>
</dbReference>
<dbReference type="CDD" id="cd11445">
    <property type="entry name" value="bHLH_AtPIF_like"/>
    <property type="match status" value="1"/>
</dbReference>
<comment type="subcellular location">
    <subcellularLocation>
        <location evidence="1">Nucleus</location>
    </subcellularLocation>
</comment>
<keyword evidence="5" id="KW-0539">Nucleus</keyword>
<evidence type="ECO:0000256" key="4">
    <source>
        <dbReference type="ARBA" id="ARBA00023163"/>
    </source>
</evidence>
<keyword evidence="9" id="KW-1185">Reference proteome</keyword>
<evidence type="ECO:0000256" key="6">
    <source>
        <dbReference type="SAM" id="MobiDB-lite"/>
    </source>
</evidence>
<protein>
    <recommendedName>
        <fullName evidence="7">BHLH domain-containing protein</fullName>
    </recommendedName>
</protein>
<dbReference type="PANTHER" id="PTHR45855:SF6">
    <property type="entry name" value="TRANSCRIPTION FACTOR ALC"/>
    <property type="match status" value="1"/>
</dbReference>
<feature type="region of interest" description="Disordered" evidence="6">
    <location>
        <begin position="114"/>
        <end position="158"/>
    </location>
</feature>
<keyword evidence="2" id="KW-0805">Transcription regulation</keyword>
<dbReference type="SMART" id="SM00353">
    <property type="entry name" value="HLH"/>
    <property type="match status" value="1"/>
</dbReference>
<sequence length="333" mass="35955">MADLYGTSPSPPPPPEPEEISSFLHQFLHNSSSSSATSSKFMHHALSSLPPPPPPPGETSPPDELLFGRSQDCRADGGSSCINFSDPGVYLAKEIAENAVSSVISRRGFSEENDLGDLSCDSEKGADVSEVPLETVRPRSSSKRSRAAEVHNLSEKRRRSRINEKMKALQNLIPNSNKTDKASMLDEAIEYLKQLQLQVQMLTMRNGLSLHPMCLPGVLQPMQLPMTGLNFDEGSGLLNANAAAGTFSENDENLARTALSLPNRRTASNQPIVLPSATNITSSETSYGFEPLVQVHYEPFNLSTSSKEICREGTAQAPLDANQTVKTTSSGVS</sequence>
<organism evidence="8 9">
    <name type="scientific">Hevea brasiliensis</name>
    <name type="common">Para rubber tree</name>
    <name type="synonym">Siphonia brasiliensis</name>
    <dbReference type="NCBI Taxonomy" id="3981"/>
    <lineage>
        <taxon>Eukaryota</taxon>
        <taxon>Viridiplantae</taxon>
        <taxon>Streptophyta</taxon>
        <taxon>Embryophyta</taxon>
        <taxon>Tracheophyta</taxon>
        <taxon>Spermatophyta</taxon>
        <taxon>Magnoliopsida</taxon>
        <taxon>eudicotyledons</taxon>
        <taxon>Gunneridae</taxon>
        <taxon>Pentapetalae</taxon>
        <taxon>rosids</taxon>
        <taxon>fabids</taxon>
        <taxon>Malpighiales</taxon>
        <taxon>Euphorbiaceae</taxon>
        <taxon>Crotonoideae</taxon>
        <taxon>Micrandreae</taxon>
        <taxon>Hevea</taxon>
    </lineage>
</organism>
<gene>
    <name evidence="8" type="ORF">P3X46_021036</name>
</gene>
<feature type="domain" description="BHLH" evidence="7">
    <location>
        <begin position="146"/>
        <end position="195"/>
    </location>
</feature>
<evidence type="ECO:0000259" key="7">
    <source>
        <dbReference type="PROSITE" id="PS50888"/>
    </source>
</evidence>
<accession>A0ABQ9LG01</accession>
<dbReference type="EMBL" id="JARPOI010000012">
    <property type="protein sequence ID" value="KAJ9166258.1"/>
    <property type="molecule type" value="Genomic_DNA"/>
</dbReference>
<feature type="region of interest" description="Disordered" evidence="6">
    <location>
        <begin position="313"/>
        <end position="333"/>
    </location>
</feature>
<dbReference type="InterPro" id="IPR047265">
    <property type="entry name" value="PIF1-like_bHLH"/>
</dbReference>
<reference evidence="8 9" key="1">
    <citation type="journal article" date="2023" name="Plant Biotechnol. J.">
        <title>Chromosome-level wild Hevea brasiliensis genome provides new tools for genomic-assisted breeding and valuable loci to elevate rubber yield.</title>
        <authorList>
            <person name="Cheng H."/>
            <person name="Song X."/>
            <person name="Hu Y."/>
            <person name="Wu T."/>
            <person name="Yang Q."/>
            <person name="An Z."/>
            <person name="Feng S."/>
            <person name="Deng Z."/>
            <person name="Wu W."/>
            <person name="Zeng X."/>
            <person name="Tu M."/>
            <person name="Wang X."/>
            <person name="Huang H."/>
        </authorList>
    </citation>
    <scope>NUCLEOTIDE SEQUENCE [LARGE SCALE GENOMIC DNA]</scope>
    <source>
        <strain evidence="8">MT/VB/25A 57/8</strain>
    </source>
</reference>
<proteinExistence type="predicted"/>
<dbReference type="InterPro" id="IPR036638">
    <property type="entry name" value="HLH_DNA-bd_sf"/>
</dbReference>
<evidence type="ECO:0000256" key="5">
    <source>
        <dbReference type="ARBA" id="ARBA00023242"/>
    </source>
</evidence>
<dbReference type="InterPro" id="IPR031066">
    <property type="entry name" value="bHLH_ALC-like_plant"/>
</dbReference>
<dbReference type="PROSITE" id="PS50888">
    <property type="entry name" value="BHLH"/>
    <property type="match status" value="1"/>
</dbReference>
<keyword evidence="3" id="KW-0238">DNA-binding</keyword>
<comment type="caution">
    <text evidence="8">The sequence shown here is derived from an EMBL/GenBank/DDBJ whole genome shotgun (WGS) entry which is preliminary data.</text>
</comment>
<dbReference type="PANTHER" id="PTHR45855">
    <property type="entry name" value="TRANSCRIPTION FACTOR PIF1-RELATED"/>
    <property type="match status" value="1"/>
</dbReference>
<dbReference type="Proteomes" id="UP001174677">
    <property type="component" value="Chromosome 12"/>
</dbReference>
<feature type="region of interest" description="Disordered" evidence="6">
    <location>
        <begin position="1"/>
        <end position="72"/>
    </location>
</feature>
<dbReference type="InterPro" id="IPR011598">
    <property type="entry name" value="bHLH_dom"/>
</dbReference>
<keyword evidence="4" id="KW-0804">Transcription</keyword>